<evidence type="ECO:0000313" key="2">
    <source>
        <dbReference type="EMBL" id="KAK1735268.1"/>
    </source>
</evidence>
<sequence>MPSNENENNGRVTRSQSRAQSAASAATKPPVAKPQRKAATNASSTTKGRGGGRKSSSTARSTPAAEDANVVADDGSLILTPDDLSLPEDEQKRKIQTIFTYLGIQDIANDIPSSKVKNLHACLPLSKVDFQKFLKQWVPGYTEKSNDILTLVDHLRKAVFPAPSLALVPAGKKDASTKDDVSLRATYFHKCRLHPQSSNGWGQKILIAGIQKQEYSEIHGGDYHYTCLTDCELIDKLQQYDGKKITYKKRWRLVKESWKRDHPGSDFDYTPSTANASHGRNVPVVLLLMPPPPSVEVSEALMLMFPEVVTQLLLSPQSQRQEICEMEME</sequence>
<reference evidence="2" key="1">
    <citation type="submission" date="2023-06" db="EMBL/GenBank/DDBJ databases">
        <title>Survivors Of The Sea: Transcriptome response of Skeletonema marinoi to long-term dormancy.</title>
        <authorList>
            <person name="Pinder M.I.M."/>
            <person name="Kourtchenko O."/>
            <person name="Robertson E.K."/>
            <person name="Larsson T."/>
            <person name="Maumus F."/>
            <person name="Osuna-Cruz C.M."/>
            <person name="Vancaester E."/>
            <person name="Stenow R."/>
            <person name="Vandepoele K."/>
            <person name="Ploug H."/>
            <person name="Bruchert V."/>
            <person name="Godhe A."/>
            <person name="Topel M."/>
        </authorList>
    </citation>
    <scope>NUCLEOTIDE SEQUENCE</scope>
    <source>
        <strain evidence="2">R05AC</strain>
    </source>
</reference>
<dbReference type="AlphaFoldDB" id="A0AAD9D751"/>
<comment type="caution">
    <text evidence="2">The sequence shown here is derived from an EMBL/GenBank/DDBJ whole genome shotgun (WGS) entry which is preliminary data.</text>
</comment>
<feature type="compositionally biased region" description="Polar residues" evidence="1">
    <location>
        <begin position="1"/>
        <end position="13"/>
    </location>
</feature>
<name>A0AAD9D751_9STRA</name>
<gene>
    <name evidence="2" type="ORF">QTG54_013882</name>
</gene>
<dbReference type="EMBL" id="JATAAI010000034">
    <property type="protein sequence ID" value="KAK1735268.1"/>
    <property type="molecule type" value="Genomic_DNA"/>
</dbReference>
<feature type="compositionally biased region" description="Low complexity" evidence="1">
    <location>
        <begin position="14"/>
        <end position="26"/>
    </location>
</feature>
<keyword evidence="3" id="KW-1185">Reference proteome</keyword>
<feature type="region of interest" description="Disordered" evidence="1">
    <location>
        <begin position="1"/>
        <end position="73"/>
    </location>
</feature>
<protein>
    <submittedName>
        <fullName evidence="2">Uncharacterized protein</fullName>
    </submittedName>
</protein>
<dbReference type="Proteomes" id="UP001224775">
    <property type="component" value="Unassembled WGS sequence"/>
</dbReference>
<evidence type="ECO:0000256" key="1">
    <source>
        <dbReference type="SAM" id="MobiDB-lite"/>
    </source>
</evidence>
<evidence type="ECO:0000313" key="3">
    <source>
        <dbReference type="Proteomes" id="UP001224775"/>
    </source>
</evidence>
<proteinExistence type="predicted"/>
<organism evidence="2 3">
    <name type="scientific">Skeletonema marinoi</name>
    <dbReference type="NCBI Taxonomy" id="267567"/>
    <lineage>
        <taxon>Eukaryota</taxon>
        <taxon>Sar</taxon>
        <taxon>Stramenopiles</taxon>
        <taxon>Ochrophyta</taxon>
        <taxon>Bacillariophyta</taxon>
        <taxon>Coscinodiscophyceae</taxon>
        <taxon>Thalassiosirophycidae</taxon>
        <taxon>Thalassiosirales</taxon>
        <taxon>Skeletonemataceae</taxon>
        <taxon>Skeletonema</taxon>
        <taxon>Skeletonema marinoi-dohrnii complex</taxon>
    </lineage>
</organism>
<accession>A0AAD9D751</accession>